<proteinExistence type="predicted"/>
<sequence>MRDGHKHARKVKGLRYDSMRLQDAYRMFIGHDSFRHERSVLINDNHRAEWSFLWRKAQKEAHWAQLKAHADAELSAVQTVNFVFLESGGSSSVAAAEVSGGFIPRGPLPQEIDSEQA</sequence>
<name>A0A2I0L2S9_PUNGR</name>
<dbReference type="AlphaFoldDB" id="A0A2I0L2S9"/>
<evidence type="ECO:0000313" key="1">
    <source>
        <dbReference type="EMBL" id="PKI74985.1"/>
    </source>
</evidence>
<comment type="caution">
    <text evidence="1">The sequence shown here is derived from an EMBL/GenBank/DDBJ whole genome shotgun (WGS) entry which is preliminary data.</text>
</comment>
<protein>
    <submittedName>
        <fullName evidence="1">Uncharacterized protein</fullName>
    </submittedName>
</protein>
<accession>A0A2I0L2S9</accession>
<evidence type="ECO:0000313" key="2">
    <source>
        <dbReference type="Proteomes" id="UP000233551"/>
    </source>
</evidence>
<dbReference type="EMBL" id="PGOL01000189">
    <property type="protein sequence ID" value="PKI74985.1"/>
    <property type="molecule type" value="Genomic_DNA"/>
</dbReference>
<gene>
    <name evidence="1" type="ORF">CRG98_004757</name>
</gene>
<reference evidence="1 2" key="1">
    <citation type="submission" date="2017-11" db="EMBL/GenBank/DDBJ databases">
        <title>De-novo sequencing of pomegranate (Punica granatum L.) genome.</title>
        <authorList>
            <person name="Akparov Z."/>
            <person name="Amiraslanov A."/>
            <person name="Hajiyeva S."/>
            <person name="Abbasov M."/>
            <person name="Kaur K."/>
            <person name="Hamwieh A."/>
            <person name="Solovyev V."/>
            <person name="Salamov A."/>
            <person name="Braich B."/>
            <person name="Kosarev P."/>
            <person name="Mahmoud A."/>
            <person name="Hajiyev E."/>
            <person name="Babayeva S."/>
            <person name="Izzatullayeva V."/>
            <person name="Mammadov A."/>
            <person name="Mammadov A."/>
            <person name="Sharifova S."/>
            <person name="Ojaghi J."/>
            <person name="Eynullazada K."/>
            <person name="Bayramov B."/>
            <person name="Abdulazimova A."/>
            <person name="Shahmuradov I."/>
        </authorList>
    </citation>
    <scope>NUCLEOTIDE SEQUENCE [LARGE SCALE GENOMIC DNA]</scope>
    <source>
        <strain evidence="2">cv. AG2017</strain>
        <tissue evidence="1">Leaf</tissue>
    </source>
</reference>
<dbReference type="Proteomes" id="UP000233551">
    <property type="component" value="Unassembled WGS sequence"/>
</dbReference>
<keyword evidence="2" id="KW-1185">Reference proteome</keyword>
<organism evidence="1 2">
    <name type="scientific">Punica granatum</name>
    <name type="common">Pomegranate</name>
    <dbReference type="NCBI Taxonomy" id="22663"/>
    <lineage>
        <taxon>Eukaryota</taxon>
        <taxon>Viridiplantae</taxon>
        <taxon>Streptophyta</taxon>
        <taxon>Embryophyta</taxon>
        <taxon>Tracheophyta</taxon>
        <taxon>Spermatophyta</taxon>
        <taxon>Magnoliopsida</taxon>
        <taxon>eudicotyledons</taxon>
        <taxon>Gunneridae</taxon>
        <taxon>Pentapetalae</taxon>
        <taxon>rosids</taxon>
        <taxon>malvids</taxon>
        <taxon>Myrtales</taxon>
        <taxon>Lythraceae</taxon>
        <taxon>Punica</taxon>
    </lineage>
</organism>